<feature type="region of interest" description="Disordered" evidence="7">
    <location>
        <begin position="657"/>
        <end position="676"/>
    </location>
</feature>
<keyword evidence="3" id="KW-1003">Cell membrane</keyword>
<evidence type="ECO:0000313" key="9">
    <source>
        <dbReference type="RefSeq" id="XP_005075471.1"/>
    </source>
</evidence>
<keyword evidence="5" id="KW-0446">Lipid-binding</keyword>
<evidence type="ECO:0000256" key="1">
    <source>
        <dbReference type="ARBA" id="ARBA00004202"/>
    </source>
</evidence>
<organism evidence="8 9">
    <name type="scientific">Mesocricetus auratus</name>
    <name type="common">Golden hamster</name>
    <dbReference type="NCBI Taxonomy" id="10036"/>
    <lineage>
        <taxon>Eukaryota</taxon>
        <taxon>Metazoa</taxon>
        <taxon>Chordata</taxon>
        <taxon>Craniata</taxon>
        <taxon>Vertebrata</taxon>
        <taxon>Euteleostomi</taxon>
        <taxon>Mammalia</taxon>
        <taxon>Eutheria</taxon>
        <taxon>Euarchontoglires</taxon>
        <taxon>Glires</taxon>
        <taxon>Rodentia</taxon>
        <taxon>Myomorpha</taxon>
        <taxon>Muroidea</taxon>
        <taxon>Cricetidae</taxon>
        <taxon>Cricetinae</taxon>
        <taxon>Mesocricetus</taxon>
    </lineage>
</organism>
<comment type="similarity">
    <text evidence="2">Belongs to the Amer family.</text>
</comment>
<gene>
    <name evidence="9" type="primary">Amer3</name>
</gene>
<keyword evidence="6" id="KW-0472">Membrane</keyword>
<evidence type="ECO:0000256" key="6">
    <source>
        <dbReference type="ARBA" id="ARBA00023136"/>
    </source>
</evidence>
<feature type="region of interest" description="Disordered" evidence="7">
    <location>
        <begin position="351"/>
        <end position="413"/>
    </location>
</feature>
<dbReference type="GO" id="GO:0005886">
    <property type="term" value="C:plasma membrane"/>
    <property type="evidence" value="ECO:0007669"/>
    <property type="project" value="UniProtKB-SubCell"/>
</dbReference>
<dbReference type="CTD" id="205147"/>
<dbReference type="RefSeq" id="XP_005075471.1">
    <property type="nucleotide sequence ID" value="XM_005075414.4"/>
</dbReference>
<accession>A0A1U7QMS9</accession>
<proteinExistence type="inferred from homology"/>
<feature type="compositionally biased region" description="Polar residues" evidence="7">
    <location>
        <begin position="286"/>
        <end position="300"/>
    </location>
</feature>
<name>A0A1U7QMS9_MESAU</name>
<feature type="region of interest" description="Disordered" evidence="7">
    <location>
        <begin position="1"/>
        <end position="59"/>
    </location>
</feature>
<protein>
    <submittedName>
        <fullName evidence="9">APC membrane recruitment protein 3 isoform X1</fullName>
    </submittedName>
</protein>
<feature type="region of interest" description="Disordered" evidence="7">
    <location>
        <begin position="261"/>
        <end position="300"/>
    </location>
</feature>
<dbReference type="PANTHER" id="PTHR22237:SF2">
    <property type="entry name" value="APC MEMBRANE RECRUITMENT PROTEIN 3"/>
    <property type="match status" value="1"/>
</dbReference>
<evidence type="ECO:0000256" key="5">
    <source>
        <dbReference type="ARBA" id="ARBA00023121"/>
    </source>
</evidence>
<evidence type="ECO:0000256" key="7">
    <source>
        <dbReference type="SAM" id="MobiDB-lite"/>
    </source>
</evidence>
<dbReference type="GO" id="GO:0016055">
    <property type="term" value="P:Wnt signaling pathway"/>
    <property type="evidence" value="ECO:0007669"/>
    <property type="project" value="UniProtKB-KW"/>
</dbReference>
<dbReference type="Pfam" id="PF09422">
    <property type="entry name" value="AMER"/>
    <property type="match status" value="2"/>
</dbReference>
<feature type="region of interest" description="Disordered" evidence="7">
    <location>
        <begin position="625"/>
        <end position="648"/>
    </location>
</feature>
<keyword evidence="4" id="KW-0879">Wnt signaling pathway</keyword>
<dbReference type="InterPro" id="IPR019003">
    <property type="entry name" value="AMER"/>
</dbReference>
<dbReference type="GO" id="GO:0060828">
    <property type="term" value="P:regulation of canonical Wnt signaling pathway"/>
    <property type="evidence" value="ECO:0007669"/>
    <property type="project" value="TreeGrafter"/>
</dbReference>
<reference evidence="9" key="1">
    <citation type="submission" date="2025-08" db="UniProtKB">
        <authorList>
            <consortium name="RefSeq"/>
        </authorList>
    </citation>
    <scope>IDENTIFICATION</scope>
    <source>
        <tissue evidence="9">Liver</tissue>
    </source>
</reference>
<evidence type="ECO:0000256" key="4">
    <source>
        <dbReference type="ARBA" id="ARBA00022687"/>
    </source>
</evidence>
<dbReference type="Proteomes" id="UP000886700">
    <property type="component" value="Unplaced"/>
</dbReference>
<feature type="region of interest" description="Disordered" evidence="7">
    <location>
        <begin position="771"/>
        <end position="798"/>
    </location>
</feature>
<sequence length="798" mass="84416">MELRRGKTFIKSSVQVSHEKLIDPPPPAPAKEDTGPWSLSLGGQPRPYGEKSSQTTPCVQGYGQCPNKEIQSDPESGPVSPCGTTFKLVRKSKTHDSVPGAAKAAAATGQMVGSMSFPETPGGQRMIDYRHFVPQMPFVPAVAKSIPRKRISLKKSKKCFRNLFHIRRSKTENLASLSAKGKSLASPGVPLGSVEQQGKPFLSMGEGLGLDNLCQDLSDSEFLPDSPFDLCSALCEDVASLKSFDSLTGCGEIFADGSSVPSVELKEGPESPAHSPQALDGKTPRGPSQDSIEQLASPAQNEASDFTKFWDSVNRSVRQQQRALLGPWLVSPQGTDADQLRLDASGLAELPLLPCRGPPSGSKASSIDTGTPKSEQPESVSTSDEGYYDSFSPGLEEDKKEAASSGTPAATFPRDSYSGDALYELFYDPSEAPVGPILDDDLCVSESLSGPALGTPLSMCSFHVGAEENLAPAPGPDLLSQGFLQSTWKGKECLLKLCDTELAITMGIVNWLRRTPPAPAPAPAPVPATAPTPALVLREPVAPPDTHGVLKVLTENLEGREDGVLGMGKAMTRLAPSRQEPWAHPGTKDLLVRECEVQGEPARVIHVPSKDGSLEEGTQDLCEGRSSSAATMTTGISRKSKAPNPATCASCQKELGTPGNLRHAQGPLRPGHGGSTLDPGPMLVGCVAHMAALQIYPDSCSPRQDRGSGLFWKPQAWGPNTAQKKPTSSSPDGAALCGLSSPASPQDQRCHDLFLDLSQLRLEPSRLGTQACASLDSQPQQLSPRAPEQVAHRGSVGS</sequence>
<dbReference type="STRING" id="10036.ENSMAUP00000002860"/>
<feature type="compositionally biased region" description="Polar residues" evidence="7">
    <location>
        <begin position="718"/>
        <end position="731"/>
    </location>
</feature>
<dbReference type="KEGG" id="maua:101837972"/>
<dbReference type="PANTHER" id="PTHR22237">
    <property type="entry name" value="APC MEMBRANE RECRUITMENT PROTEIN 2-RELATED"/>
    <property type="match status" value="1"/>
</dbReference>
<dbReference type="GeneID" id="101837972"/>
<feature type="compositionally biased region" description="Polar residues" evidence="7">
    <location>
        <begin position="362"/>
        <end position="384"/>
    </location>
</feature>
<dbReference type="eggNOG" id="ENOG502QVAK">
    <property type="taxonomic scope" value="Eukaryota"/>
</dbReference>
<comment type="subcellular location">
    <subcellularLocation>
        <location evidence="1">Cell membrane</location>
        <topology evidence="1">Peripheral membrane protein</topology>
    </subcellularLocation>
</comment>
<dbReference type="OrthoDB" id="9412224at2759"/>
<feature type="region of interest" description="Disordered" evidence="7">
    <location>
        <begin position="704"/>
        <end position="746"/>
    </location>
</feature>
<dbReference type="GO" id="GO:0008013">
    <property type="term" value="F:beta-catenin binding"/>
    <property type="evidence" value="ECO:0007669"/>
    <property type="project" value="TreeGrafter"/>
</dbReference>
<dbReference type="GO" id="GO:0005546">
    <property type="term" value="F:phosphatidylinositol-4,5-bisphosphate binding"/>
    <property type="evidence" value="ECO:0007669"/>
    <property type="project" value="TreeGrafter"/>
</dbReference>
<evidence type="ECO:0000256" key="2">
    <source>
        <dbReference type="ARBA" id="ARBA00007750"/>
    </source>
</evidence>
<keyword evidence="8" id="KW-1185">Reference proteome</keyword>
<feature type="compositionally biased region" description="Polar residues" evidence="7">
    <location>
        <begin position="625"/>
        <end position="637"/>
    </location>
</feature>
<dbReference type="AlphaFoldDB" id="A0A1U7QMS9"/>
<feature type="compositionally biased region" description="Polar residues" evidence="7">
    <location>
        <begin position="771"/>
        <end position="783"/>
    </location>
</feature>
<evidence type="ECO:0000256" key="3">
    <source>
        <dbReference type="ARBA" id="ARBA00022475"/>
    </source>
</evidence>
<evidence type="ECO:0000313" key="8">
    <source>
        <dbReference type="Proteomes" id="UP000886700"/>
    </source>
</evidence>